<comment type="caution">
    <text evidence="4">The sequence shown here is derived from an EMBL/GenBank/DDBJ whole genome shotgun (WGS) entry which is preliminary data.</text>
</comment>
<keyword evidence="1" id="KW-0694">RNA-binding</keyword>
<evidence type="ECO:0000256" key="2">
    <source>
        <dbReference type="SAM" id="MobiDB-lite"/>
    </source>
</evidence>
<name>A0A9N9FMZ0_9GLOM</name>
<dbReference type="EMBL" id="CAJVPK010000745">
    <property type="protein sequence ID" value="CAG8545497.1"/>
    <property type="molecule type" value="Genomic_DNA"/>
</dbReference>
<organism evidence="4 5">
    <name type="scientific">Diversispora eburnea</name>
    <dbReference type="NCBI Taxonomy" id="1213867"/>
    <lineage>
        <taxon>Eukaryota</taxon>
        <taxon>Fungi</taxon>
        <taxon>Fungi incertae sedis</taxon>
        <taxon>Mucoromycota</taxon>
        <taxon>Glomeromycotina</taxon>
        <taxon>Glomeromycetes</taxon>
        <taxon>Diversisporales</taxon>
        <taxon>Diversisporaceae</taxon>
        <taxon>Diversispora</taxon>
    </lineage>
</organism>
<feature type="region of interest" description="Disordered" evidence="2">
    <location>
        <begin position="205"/>
        <end position="246"/>
    </location>
</feature>
<proteinExistence type="predicted"/>
<dbReference type="Gene3D" id="3.30.70.330">
    <property type="match status" value="4"/>
</dbReference>
<dbReference type="SUPFAM" id="SSF54928">
    <property type="entry name" value="RNA-binding domain, RBD"/>
    <property type="match status" value="3"/>
</dbReference>
<evidence type="ECO:0000259" key="3">
    <source>
        <dbReference type="PROSITE" id="PS50102"/>
    </source>
</evidence>
<feature type="compositionally biased region" description="Low complexity" evidence="2">
    <location>
        <begin position="158"/>
        <end position="167"/>
    </location>
</feature>
<dbReference type="InterPro" id="IPR035979">
    <property type="entry name" value="RBD_domain_sf"/>
</dbReference>
<dbReference type="InterPro" id="IPR050441">
    <property type="entry name" value="RBM"/>
</dbReference>
<evidence type="ECO:0000313" key="5">
    <source>
        <dbReference type="Proteomes" id="UP000789706"/>
    </source>
</evidence>
<evidence type="ECO:0000256" key="1">
    <source>
        <dbReference type="PROSITE-ProRule" id="PRU00176"/>
    </source>
</evidence>
<feature type="domain" description="RRM" evidence="3">
    <location>
        <begin position="19"/>
        <end position="96"/>
    </location>
</feature>
<feature type="compositionally biased region" description="Basic and acidic residues" evidence="2">
    <location>
        <begin position="148"/>
        <end position="157"/>
    </location>
</feature>
<dbReference type="OrthoDB" id="439639at2759"/>
<feature type="compositionally biased region" description="Polar residues" evidence="2">
    <location>
        <begin position="111"/>
        <end position="130"/>
    </location>
</feature>
<feature type="compositionally biased region" description="Basic and acidic residues" evidence="2">
    <location>
        <begin position="270"/>
        <end position="281"/>
    </location>
</feature>
<protein>
    <submittedName>
        <fullName evidence="4">6357_t:CDS:1</fullName>
    </submittedName>
</protein>
<feature type="domain" description="RRM" evidence="3">
    <location>
        <begin position="549"/>
        <end position="626"/>
    </location>
</feature>
<feature type="domain" description="RRM" evidence="3">
    <location>
        <begin position="318"/>
        <end position="394"/>
    </location>
</feature>
<reference evidence="4" key="1">
    <citation type="submission" date="2021-06" db="EMBL/GenBank/DDBJ databases">
        <authorList>
            <person name="Kallberg Y."/>
            <person name="Tangrot J."/>
            <person name="Rosling A."/>
        </authorList>
    </citation>
    <scope>NUCLEOTIDE SEQUENCE</scope>
    <source>
        <strain evidence="4">AZ414A</strain>
    </source>
</reference>
<accession>A0A9N9FMZ0</accession>
<dbReference type="PANTHER" id="PTHR48034">
    <property type="entry name" value="TRANSFORMER-2 SEX-DETERMINING PROTEIN-RELATED"/>
    <property type="match status" value="1"/>
</dbReference>
<dbReference type="Pfam" id="PF00076">
    <property type="entry name" value="RRM_1"/>
    <property type="match status" value="4"/>
</dbReference>
<gene>
    <name evidence="4" type="ORF">DEBURN_LOCUS6834</name>
</gene>
<feature type="region of interest" description="Disordered" evidence="2">
    <location>
        <begin position="258"/>
        <end position="290"/>
    </location>
</feature>
<evidence type="ECO:0000313" key="4">
    <source>
        <dbReference type="EMBL" id="CAG8545497.1"/>
    </source>
</evidence>
<feature type="domain" description="RRM" evidence="3">
    <location>
        <begin position="428"/>
        <end position="527"/>
    </location>
</feature>
<dbReference type="InterPro" id="IPR000504">
    <property type="entry name" value="RRM_dom"/>
</dbReference>
<sequence length="653" mass="75510">MNDMNAREKSKPNLGSIWSRIIVKNLPNFLSDTKFREHFSKKGQVTDAKIIKTTDGKSRCFGFIGFRTEQEANEAITYFNNTFIYTSRIAVEHAKPVNDLLLPRPWSAHSVGSSSYQKRHAQNSQKPSQLKSDEEDNVMTKKKSKKSKSQEKLEKSNLSDNVKVDNNNQDDKLHEFLEVMQPRSKSKTWANDDLTILDKKRSTVKIQKDDSDDNLYQDLPKKKKNDGSGHNKKSEKKEMNDTNDMDWFKSKMRRKIDKINDINSNNGITRNEDFENNKDNENNENSENSEIKQNTDIHETHNNNDNDVPSADSIGETGRLFVRNLPYICTEDDLRKQFNKFGPLAEVHLPIDKETKKQKGFAYILYHIPEHAVKAYIELDKSIAHRLNIKKSDILNPESDNMAARLALAETHIIQETKSFFELKKSETVILVKNISFDATKEELEQIFGWYGEINQVKELRNVFKSTPGIKSAKIKMKNDPKNPGKKLSMGFGFVEYDNLKNAKNSLKAMQGYVLDGHALQLKFSNRGLDVVQRKRKEDEAAKKKQESTKIIVKNIAFETTKKELRELFGAYGQIKSLRLPKKFDSTSRGFGFIEFLTKRDARNVMEKLSDTHLLGRHLILEYAENDDKNVEELREKIEREGMEGWEREERLI</sequence>
<dbReference type="SMART" id="SM00360">
    <property type="entry name" value="RRM"/>
    <property type="match status" value="4"/>
</dbReference>
<dbReference type="PROSITE" id="PS50102">
    <property type="entry name" value="RRM"/>
    <property type="match status" value="4"/>
</dbReference>
<dbReference type="CDD" id="cd12320">
    <property type="entry name" value="RRM6_RBM19_RRM5_MRD1"/>
    <property type="match status" value="1"/>
</dbReference>
<dbReference type="CDD" id="cd12565">
    <property type="entry name" value="RRM1_MRD1"/>
    <property type="match status" value="1"/>
</dbReference>
<keyword evidence="5" id="KW-1185">Reference proteome</keyword>
<dbReference type="InterPro" id="IPR012677">
    <property type="entry name" value="Nucleotide-bd_a/b_plait_sf"/>
</dbReference>
<feature type="region of interest" description="Disordered" evidence="2">
    <location>
        <begin position="111"/>
        <end position="169"/>
    </location>
</feature>
<dbReference type="GO" id="GO:0003723">
    <property type="term" value="F:RNA binding"/>
    <property type="evidence" value="ECO:0007669"/>
    <property type="project" value="UniProtKB-UniRule"/>
</dbReference>
<dbReference type="AlphaFoldDB" id="A0A9N9FMZ0"/>
<dbReference type="Proteomes" id="UP000789706">
    <property type="component" value="Unassembled WGS sequence"/>
</dbReference>